<keyword evidence="4" id="KW-1185">Reference proteome</keyword>
<evidence type="ECO:0000313" key="4">
    <source>
        <dbReference type="Proteomes" id="UP000556700"/>
    </source>
</evidence>
<dbReference type="Proteomes" id="UP000556700">
    <property type="component" value="Unassembled WGS sequence"/>
</dbReference>
<feature type="region of interest" description="Disordered" evidence="1">
    <location>
        <begin position="233"/>
        <end position="252"/>
    </location>
</feature>
<keyword evidence="2" id="KW-0472">Membrane</keyword>
<sequence>MKILKIVIGVFLLFGAGSEYVSASHELLTFTSPGILIGCFLVIFFCTWIIGSGISKEKLKIRSFQFIKYFAICFGAFLILAFVNLATYKENPEIITINGINIDIAEMMSGSKRMIPDEKQRKLYCICIVTKLANDKNISEKHIDELKSGKIDEILISLKSESKLGTLNLEECFDSNTKMNWTSKIEETVKKDILSNLENSRYAKTNDLNKFCDCQITEYKKLTAKELSSEEFANSQKKQNIEKECDLKSRIK</sequence>
<dbReference type="EMBL" id="CAIJDO010000130">
    <property type="protein sequence ID" value="CAD0004512.1"/>
    <property type="molecule type" value="Genomic_DNA"/>
</dbReference>
<evidence type="ECO:0000256" key="2">
    <source>
        <dbReference type="SAM" id="Phobius"/>
    </source>
</evidence>
<protein>
    <submittedName>
        <fullName evidence="3">Uncharacterized protein</fullName>
    </submittedName>
</protein>
<evidence type="ECO:0000256" key="1">
    <source>
        <dbReference type="SAM" id="MobiDB-lite"/>
    </source>
</evidence>
<keyword evidence="2" id="KW-1133">Transmembrane helix</keyword>
<dbReference type="AlphaFoldDB" id="A0A6V6Z0Q6"/>
<name>A0A6V6Z0Q6_9FLAO</name>
<gene>
    <name evidence="3" type="ORF">FLACHUCJ7_01898</name>
</gene>
<evidence type="ECO:0000313" key="3">
    <source>
        <dbReference type="EMBL" id="CAD0004512.1"/>
    </source>
</evidence>
<accession>A0A6V6Z0Q6</accession>
<feature type="compositionally biased region" description="Basic and acidic residues" evidence="1">
    <location>
        <begin position="239"/>
        <end position="252"/>
    </location>
</feature>
<organism evidence="3 4">
    <name type="scientific">Flavobacterium chungangense</name>
    <dbReference type="NCBI Taxonomy" id="554283"/>
    <lineage>
        <taxon>Bacteria</taxon>
        <taxon>Pseudomonadati</taxon>
        <taxon>Bacteroidota</taxon>
        <taxon>Flavobacteriia</taxon>
        <taxon>Flavobacteriales</taxon>
        <taxon>Flavobacteriaceae</taxon>
        <taxon>Flavobacterium</taxon>
    </lineage>
</organism>
<dbReference type="RefSeq" id="WP_031457123.1">
    <property type="nucleotide sequence ID" value="NZ_CAIJDO010000130.1"/>
</dbReference>
<keyword evidence="2" id="KW-0812">Transmembrane</keyword>
<feature type="transmembrane region" description="Helical" evidence="2">
    <location>
        <begin position="66"/>
        <end position="88"/>
    </location>
</feature>
<proteinExistence type="predicted"/>
<reference evidence="3 4" key="1">
    <citation type="submission" date="2020-06" db="EMBL/GenBank/DDBJ databases">
        <authorList>
            <person name="Criscuolo A."/>
        </authorList>
    </citation>
    <scope>NUCLEOTIDE SEQUENCE [LARGE SCALE GENOMIC DNA]</scope>
    <source>
        <strain evidence="4">CIP 110025</strain>
    </source>
</reference>
<feature type="transmembrane region" description="Helical" evidence="2">
    <location>
        <begin position="33"/>
        <end position="54"/>
    </location>
</feature>
<comment type="caution">
    <text evidence="3">The sequence shown here is derived from an EMBL/GenBank/DDBJ whole genome shotgun (WGS) entry which is preliminary data.</text>
</comment>